<dbReference type="Proteomes" id="UP000179284">
    <property type="component" value="Plasmid pNP144"/>
</dbReference>
<evidence type="ECO:0000313" key="1">
    <source>
        <dbReference type="EMBL" id="AOZ97841.1"/>
    </source>
</evidence>
<keyword evidence="1" id="KW-0614">Plasmid</keyword>
<name>A0A1D9P5M1_9FIRM</name>
<gene>
    <name evidence="1" type="ORF">bhn_II042</name>
</gene>
<dbReference type="InterPro" id="IPR012340">
    <property type="entry name" value="NA-bd_OB-fold"/>
</dbReference>
<dbReference type="SUPFAM" id="SSF50249">
    <property type="entry name" value="Nucleic acid-binding proteins"/>
    <property type="match status" value="1"/>
</dbReference>
<dbReference type="RefSeq" id="WP_071177600.1">
    <property type="nucleotide sequence ID" value="NZ_CP017832.1"/>
</dbReference>
<proteinExistence type="predicted"/>
<protein>
    <submittedName>
        <fullName evidence="1">Uncharacterized protein</fullName>
    </submittedName>
</protein>
<organism evidence="1 2">
    <name type="scientific">Butyrivibrio hungatei</name>
    <dbReference type="NCBI Taxonomy" id="185008"/>
    <lineage>
        <taxon>Bacteria</taxon>
        <taxon>Bacillati</taxon>
        <taxon>Bacillota</taxon>
        <taxon>Clostridia</taxon>
        <taxon>Lachnospirales</taxon>
        <taxon>Lachnospiraceae</taxon>
        <taxon>Butyrivibrio</taxon>
    </lineage>
</organism>
<reference evidence="2" key="1">
    <citation type="submission" date="2016-10" db="EMBL/GenBank/DDBJ databases">
        <title>The complete genome sequence of the rumen bacterium Butyrivibrio hungatei MB2003.</title>
        <authorList>
            <person name="Palevich N."/>
            <person name="Kelly W.J."/>
            <person name="Leahy S.C."/>
            <person name="Altermann E."/>
            <person name="Rakonjac J."/>
            <person name="Attwood G.T."/>
        </authorList>
    </citation>
    <scope>NUCLEOTIDE SEQUENCE [LARGE SCALE GENOMIC DNA]</scope>
    <source>
        <strain evidence="2">MB2003</strain>
        <plasmid evidence="2">Plasmid pnp144</plasmid>
    </source>
</reference>
<geneLocation type="plasmid" evidence="2">
    <name>pnp144</name>
</geneLocation>
<dbReference type="EMBL" id="CP017832">
    <property type="protein sequence ID" value="AOZ97841.1"/>
    <property type="molecule type" value="Genomic_DNA"/>
</dbReference>
<evidence type="ECO:0000313" key="2">
    <source>
        <dbReference type="Proteomes" id="UP000179284"/>
    </source>
</evidence>
<dbReference type="KEGG" id="bhu:bhn_II042"/>
<keyword evidence="2" id="KW-1185">Reference proteome</keyword>
<sequence>MGKYIEKYSALLRDDQQRNATRLPEDRDVIEPLARYREAKAKNQAFSVVFGLATPEGSLYGEDEYGVTIVLENEVIAKDLSYFTTYIKDRFMNVDFNVLVKDIDEKSNTVFVRSAHSDRGTTKSKLISEIIHDLNGGKKLIVPGTIISVTDNRVLVNILGQGILGICRIKHWTNGFQRTLVNSIEVGEVYDFLIDSMLPKGKHATQAFALTRDTITEDPWKTIPEFIKEDAVIDVTCIEKPDGKTYWWGKSNFVKGIEIMCDYTENIGRPLIGAMYKCKIKKLSPVDHVFKVVPFALASKDPQTIAAVKFINRSRRKNKAVI</sequence>
<accession>A0A1D9P5M1</accession>
<dbReference type="AlphaFoldDB" id="A0A1D9P5M1"/>
<dbReference type="OrthoDB" id="9866578at2"/>